<evidence type="ECO:0000256" key="4">
    <source>
        <dbReference type="ARBA" id="ARBA00023125"/>
    </source>
</evidence>
<dbReference type="InterPro" id="IPR009057">
    <property type="entry name" value="Homeodomain-like_sf"/>
</dbReference>
<keyword evidence="12" id="KW-1185">Reference proteome</keyword>
<dbReference type="Gene3D" id="3.40.50.300">
    <property type="entry name" value="P-loop containing nucleotide triphosphate hydrolases"/>
    <property type="match status" value="1"/>
</dbReference>
<dbReference type="PROSITE" id="PS50045">
    <property type="entry name" value="SIGMA54_INTERACT_4"/>
    <property type="match status" value="1"/>
</dbReference>
<dbReference type="SUPFAM" id="SSF54631">
    <property type="entry name" value="CBS-domain pair"/>
    <property type="match status" value="1"/>
</dbReference>
<dbReference type="Pfam" id="PF25601">
    <property type="entry name" value="AAA_lid_14"/>
    <property type="match status" value="1"/>
</dbReference>
<dbReference type="InterPro" id="IPR000644">
    <property type="entry name" value="CBS_dom"/>
</dbReference>
<dbReference type="PANTHER" id="PTHR32071:SF57">
    <property type="entry name" value="C4-DICARBOXYLATE TRANSPORT TRANSCRIPTIONAL REGULATORY PROTEIN DCTD"/>
    <property type="match status" value="1"/>
</dbReference>
<keyword evidence="2" id="KW-0067">ATP-binding</keyword>
<feature type="domain" description="Sigma-54 factor interaction" evidence="8">
    <location>
        <begin position="264"/>
        <end position="492"/>
    </location>
</feature>
<dbReference type="InterPro" id="IPR058031">
    <property type="entry name" value="AAA_lid_NorR"/>
</dbReference>
<keyword evidence="5" id="KW-0804">Transcription</keyword>
<dbReference type="PANTHER" id="PTHR32071">
    <property type="entry name" value="TRANSCRIPTIONAL REGULATORY PROTEIN"/>
    <property type="match status" value="1"/>
</dbReference>
<dbReference type="Gene3D" id="3.30.450.20">
    <property type="entry name" value="PAS domain"/>
    <property type="match status" value="1"/>
</dbReference>
<dbReference type="Pfam" id="PF00158">
    <property type="entry name" value="Sigma54_activat"/>
    <property type="match status" value="1"/>
</dbReference>
<accession>A0AB94IP23</accession>
<dbReference type="InterPro" id="IPR025944">
    <property type="entry name" value="Sigma_54_int_dom_CS"/>
</dbReference>
<keyword evidence="3" id="KW-0805">Transcription regulation</keyword>
<reference evidence="11 12" key="1">
    <citation type="journal article" date="2014" name="Environ. Microbiol.">
        <title>The nitrate-ammonifying and nosZ-carrying bacterium Bacillus vireti is a potent source and sink for nitric and nitrous oxide under high nitrate conditions.</title>
        <authorList>
            <person name="Mania D."/>
            <person name="Heylen K."/>
            <person name="van Spanning R.J."/>
            <person name="Frostegard A."/>
        </authorList>
    </citation>
    <scope>NUCLEOTIDE SEQUENCE [LARGE SCALE GENOMIC DNA]</scope>
    <source>
        <strain evidence="11 12">LMG 21834</strain>
    </source>
</reference>
<feature type="domain" description="PAS" evidence="9">
    <location>
        <begin position="124"/>
        <end position="170"/>
    </location>
</feature>
<dbReference type="FunFam" id="3.40.50.300:FF:000006">
    <property type="entry name" value="DNA-binding transcriptional regulator NtrC"/>
    <property type="match status" value="1"/>
</dbReference>
<dbReference type="CDD" id="cd02205">
    <property type="entry name" value="CBS_pair_SF"/>
    <property type="match status" value="1"/>
</dbReference>
<sequence length="578" mass="65194">MLISDLMTTNFICCTKEQTLKEVRPMFTKTYSNILPVVDDSNKLIGIITKNKIFQILTTQPSLDMTIDKIYNANPIFLNPTDHVEETRKLLLKYNVGHAPVVNEDMIPVGVMSTKQLLSSYSTVYSQLSSVLEFAYDAIILVNQKAEITMVNKGFTDLFGLTRKEALNKSTTELFPELNIEMVIKTGISIHNTPHIIDGQQSLLSILPIRENGEVISAICKVTYRGLTHLHEALTKVKKLEKKLSYYQNEINEMKGTKYTLFDIAGESERIRKVKHEATLASKSMSTVLIIGESGTGKELFAQGIHATSSQKGTFVQVNCAAIPPELLESELFGYEDGAFTGAKKGGMKGKFELAQNGTIFLDEIGDMPITLQTKILRVLQEKEFQPIGSPRTIHLNTKIIAATNQNLEKLVAEGKFREDLYYRLNIIRLDIPPLRERMDDLPDIIQAVIQRLSDSGFYIRGVTHSALTKLMKHAWPGNVRELQNVLERAANLKTGDYIDAEDIPTFNQNNEKNDFVHQSTSTYKDKILSTERDMIISALKEAKGNKTKASQLLGISRPWLYNKMKKYNLEYSIIEKE</sequence>
<dbReference type="SMART" id="SM00091">
    <property type="entry name" value="PAS"/>
    <property type="match status" value="1"/>
</dbReference>
<dbReference type="SUPFAM" id="SSF52540">
    <property type="entry name" value="P-loop containing nucleoside triphosphate hydrolases"/>
    <property type="match status" value="1"/>
</dbReference>
<evidence type="ECO:0000313" key="12">
    <source>
        <dbReference type="Proteomes" id="UP000018877"/>
    </source>
</evidence>
<evidence type="ECO:0000256" key="6">
    <source>
        <dbReference type="PROSITE-ProRule" id="PRU00703"/>
    </source>
</evidence>
<proteinExistence type="predicted"/>
<dbReference type="Gene3D" id="3.10.580.10">
    <property type="entry name" value="CBS-domain"/>
    <property type="match status" value="1"/>
</dbReference>
<dbReference type="SMART" id="SM00382">
    <property type="entry name" value="AAA"/>
    <property type="match status" value="1"/>
</dbReference>
<dbReference type="NCBIfam" id="TIGR00229">
    <property type="entry name" value="sensory_box"/>
    <property type="match status" value="1"/>
</dbReference>
<dbReference type="Pfam" id="PF02954">
    <property type="entry name" value="HTH_8"/>
    <property type="match status" value="1"/>
</dbReference>
<dbReference type="InterPro" id="IPR027417">
    <property type="entry name" value="P-loop_NTPase"/>
</dbReference>
<dbReference type="InterPro" id="IPR025943">
    <property type="entry name" value="Sigma_54_int_dom_ATP-bd_2"/>
</dbReference>
<feature type="domain" description="CBS" evidence="10">
    <location>
        <begin position="7"/>
        <end position="65"/>
    </location>
</feature>
<dbReference type="Proteomes" id="UP000018877">
    <property type="component" value="Unassembled WGS sequence"/>
</dbReference>
<dbReference type="PRINTS" id="PR01590">
    <property type="entry name" value="HTHFIS"/>
</dbReference>
<evidence type="ECO:0000259" key="9">
    <source>
        <dbReference type="PROSITE" id="PS50112"/>
    </source>
</evidence>
<dbReference type="CDD" id="cd00130">
    <property type="entry name" value="PAS"/>
    <property type="match status" value="1"/>
</dbReference>
<dbReference type="GO" id="GO:0043565">
    <property type="term" value="F:sequence-specific DNA binding"/>
    <property type="evidence" value="ECO:0007669"/>
    <property type="project" value="InterPro"/>
</dbReference>
<evidence type="ECO:0000256" key="5">
    <source>
        <dbReference type="ARBA" id="ARBA00023163"/>
    </source>
</evidence>
<dbReference type="InterPro" id="IPR000014">
    <property type="entry name" value="PAS"/>
</dbReference>
<protein>
    <submittedName>
        <fullName evidence="11">Fis family transcriptional regulator</fullName>
    </submittedName>
</protein>
<evidence type="ECO:0000256" key="2">
    <source>
        <dbReference type="ARBA" id="ARBA00022840"/>
    </source>
</evidence>
<dbReference type="SUPFAM" id="SSF46689">
    <property type="entry name" value="Homeodomain-like"/>
    <property type="match status" value="1"/>
</dbReference>
<dbReference type="CDD" id="cd00009">
    <property type="entry name" value="AAA"/>
    <property type="match status" value="1"/>
</dbReference>
<evidence type="ECO:0000313" key="11">
    <source>
        <dbReference type="EMBL" id="ETI68826.1"/>
    </source>
</evidence>
<dbReference type="PROSITE" id="PS51371">
    <property type="entry name" value="CBS"/>
    <property type="match status" value="2"/>
</dbReference>
<evidence type="ECO:0000259" key="10">
    <source>
        <dbReference type="PROSITE" id="PS51371"/>
    </source>
</evidence>
<dbReference type="PROSITE" id="PS50112">
    <property type="entry name" value="PAS"/>
    <property type="match status" value="1"/>
</dbReference>
<keyword evidence="4" id="KW-0238">DNA-binding</keyword>
<dbReference type="Gene3D" id="1.10.10.60">
    <property type="entry name" value="Homeodomain-like"/>
    <property type="match status" value="1"/>
</dbReference>
<keyword evidence="7" id="KW-0175">Coiled coil</keyword>
<evidence type="ECO:0000256" key="7">
    <source>
        <dbReference type="SAM" id="Coils"/>
    </source>
</evidence>
<dbReference type="GO" id="GO:0006355">
    <property type="term" value="P:regulation of DNA-templated transcription"/>
    <property type="evidence" value="ECO:0007669"/>
    <property type="project" value="InterPro"/>
</dbReference>
<feature type="domain" description="CBS" evidence="10">
    <location>
        <begin position="71"/>
        <end position="130"/>
    </location>
</feature>
<dbReference type="PROSITE" id="PS00676">
    <property type="entry name" value="SIGMA54_INTERACT_2"/>
    <property type="match status" value="1"/>
</dbReference>
<dbReference type="Pfam" id="PF13426">
    <property type="entry name" value="PAS_9"/>
    <property type="match status" value="1"/>
</dbReference>
<feature type="coiled-coil region" evidence="7">
    <location>
        <begin position="230"/>
        <end position="257"/>
    </location>
</feature>
<dbReference type="GO" id="GO:0005524">
    <property type="term" value="F:ATP binding"/>
    <property type="evidence" value="ECO:0007669"/>
    <property type="project" value="UniProtKB-KW"/>
</dbReference>
<dbReference type="PROSITE" id="PS00675">
    <property type="entry name" value="SIGMA54_INTERACT_1"/>
    <property type="match status" value="1"/>
</dbReference>
<evidence type="ECO:0000256" key="1">
    <source>
        <dbReference type="ARBA" id="ARBA00022741"/>
    </source>
</evidence>
<dbReference type="InterPro" id="IPR025662">
    <property type="entry name" value="Sigma_54_int_dom_ATP-bd_1"/>
</dbReference>
<keyword evidence="1" id="KW-0547">Nucleotide-binding</keyword>
<gene>
    <name evidence="11" type="ORF">BAVI_10622</name>
</gene>
<dbReference type="Pfam" id="PF00571">
    <property type="entry name" value="CBS"/>
    <property type="match status" value="2"/>
</dbReference>
<dbReference type="PROSITE" id="PS00688">
    <property type="entry name" value="SIGMA54_INTERACT_3"/>
    <property type="match status" value="1"/>
</dbReference>
<dbReference type="InterPro" id="IPR046342">
    <property type="entry name" value="CBS_dom_sf"/>
</dbReference>
<dbReference type="InterPro" id="IPR035965">
    <property type="entry name" value="PAS-like_dom_sf"/>
</dbReference>
<dbReference type="InterPro" id="IPR003593">
    <property type="entry name" value="AAA+_ATPase"/>
</dbReference>
<keyword evidence="6" id="KW-0129">CBS domain</keyword>
<dbReference type="Gene3D" id="1.10.8.60">
    <property type="match status" value="1"/>
</dbReference>
<dbReference type="SMART" id="SM00116">
    <property type="entry name" value="CBS"/>
    <property type="match status" value="2"/>
</dbReference>
<dbReference type="InterPro" id="IPR002197">
    <property type="entry name" value="HTH_Fis"/>
</dbReference>
<dbReference type="EMBL" id="ALAN01000060">
    <property type="protein sequence ID" value="ETI68826.1"/>
    <property type="molecule type" value="Genomic_DNA"/>
</dbReference>
<evidence type="ECO:0000259" key="8">
    <source>
        <dbReference type="PROSITE" id="PS50045"/>
    </source>
</evidence>
<comment type="caution">
    <text evidence="11">The sequence shown here is derived from an EMBL/GenBank/DDBJ whole genome shotgun (WGS) entry which is preliminary data.</text>
</comment>
<dbReference type="InterPro" id="IPR002078">
    <property type="entry name" value="Sigma_54_int"/>
</dbReference>
<dbReference type="SUPFAM" id="SSF55785">
    <property type="entry name" value="PYP-like sensor domain (PAS domain)"/>
    <property type="match status" value="1"/>
</dbReference>
<dbReference type="AlphaFoldDB" id="A0AB94IP23"/>
<evidence type="ECO:0000256" key="3">
    <source>
        <dbReference type="ARBA" id="ARBA00023015"/>
    </source>
</evidence>
<organism evidence="11 12">
    <name type="scientific">Neobacillus vireti LMG 21834</name>
    <dbReference type="NCBI Taxonomy" id="1131730"/>
    <lineage>
        <taxon>Bacteria</taxon>
        <taxon>Bacillati</taxon>
        <taxon>Bacillota</taxon>
        <taxon>Bacilli</taxon>
        <taxon>Bacillales</taxon>
        <taxon>Bacillaceae</taxon>
        <taxon>Neobacillus</taxon>
    </lineage>
</organism>
<dbReference type="RefSeq" id="WP_024028312.1">
    <property type="nucleotide sequence ID" value="NZ_ALAN01000060.1"/>
</dbReference>
<name>A0AB94IP23_9BACI</name>